<keyword evidence="4" id="KW-1003">Cell membrane</keyword>
<feature type="transmembrane region" description="Helical" evidence="8">
    <location>
        <begin position="293"/>
        <end position="315"/>
    </location>
</feature>
<dbReference type="Pfam" id="PF01032">
    <property type="entry name" value="FecCD"/>
    <property type="match status" value="1"/>
</dbReference>
<evidence type="ECO:0000256" key="8">
    <source>
        <dbReference type="SAM" id="Phobius"/>
    </source>
</evidence>
<dbReference type="SUPFAM" id="SSF81345">
    <property type="entry name" value="ABC transporter involved in vitamin B12 uptake, BtuC"/>
    <property type="match status" value="1"/>
</dbReference>
<sequence>MSERRHMPDRRFLCLAGAAFLCIVAFMTIGLRGNIGFVLALRAMKLAALLQVSVSIAVSTVIFQTITNNRILTPSIMGLDALYLFGQMLLVFVLGGLGYAALDAQLKFGGEIIVLMALATGLLLPMLRRRPDMGLMLLAGIIFGILFRSLHSLLARLIDPNDFAVVQGASFADFNDVRTDLLAFAAILTIAGIVIAWRARHVLDVMALGADTAIGLGISWSRTVTGLLLLVSALVAVSTALVGPVAFFGLLVVALAERIVDTRSHAALMPAAMLTAVIILVGGQTLFQHALGSSSTLGVVIEFVGGFAFLVLLVFGSRK</sequence>
<dbReference type="Proteomes" id="UP000046176">
    <property type="component" value="Unassembled WGS sequence"/>
</dbReference>
<comment type="subcellular location">
    <subcellularLocation>
        <location evidence="1">Cell membrane</location>
        <topology evidence="1">Multi-pass membrane protein</topology>
    </subcellularLocation>
</comment>
<evidence type="ECO:0000256" key="2">
    <source>
        <dbReference type="ARBA" id="ARBA00007935"/>
    </source>
</evidence>
<feature type="transmembrane region" description="Helical" evidence="8">
    <location>
        <begin position="181"/>
        <end position="197"/>
    </location>
</feature>
<dbReference type="PANTHER" id="PTHR30472:SF19">
    <property type="entry name" value="PETROBACTIN IMPORT SYSTEM PERMEASE PROTEIN YCLO"/>
    <property type="match status" value="1"/>
</dbReference>
<dbReference type="InterPro" id="IPR037294">
    <property type="entry name" value="ABC_BtuC-like"/>
</dbReference>
<proteinExistence type="inferred from homology"/>
<comment type="similarity">
    <text evidence="2">Belongs to the binding-protein-dependent transport system permease family. FecCD subfamily.</text>
</comment>
<evidence type="ECO:0000256" key="6">
    <source>
        <dbReference type="ARBA" id="ARBA00022989"/>
    </source>
</evidence>
<evidence type="ECO:0000256" key="5">
    <source>
        <dbReference type="ARBA" id="ARBA00022692"/>
    </source>
</evidence>
<organism evidence="9 10">
    <name type="scientific">Neorhizobium galegae bv. officinalis</name>
    <dbReference type="NCBI Taxonomy" id="323656"/>
    <lineage>
        <taxon>Bacteria</taxon>
        <taxon>Pseudomonadati</taxon>
        <taxon>Pseudomonadota</taxon>
        <taxon>Alphaproteobacteria</taxon>
        <taxon>Hyphomicrobiales</taxon>
        <taxon>Rhizobiaceae</taxon>
        <taxon>Rhizobium/Agrobacterium group</taxon>
        <taxon>Neorhizobium</taxon>
    </lineage>
</organism>
<feature type="transmembrane region" description="Helical" evidence="8">
    <location>
        <begin position="134"/>
        <end position="154"/>
    </location>
</feature>
<dbReference type="Gene3D" id="1.10.3470.10">
    <property type="entry name" value="ABC transporter involved in vitamin B12 uptake, BtuC"/>
    <property type="match status" value="1"/>
</dbReference>
<keyword evidence="7 8" id="KW-0472">Membrane</keyword>
<feature type="transmembrane region" description="Helical" evidence="8">
    <location>
        <begin position="82"/>
        <end position="102"/>
    </location>
</feature>
<evidence type="ECO:0000256" key="3">
    <source>
        <dbReference type="ARBA" id="ARBA00022448"/>
    </source>
</evidence>
<evidence type="ECO:0000256" key="1">
    <source>
        <dbReference type="ARBA" id="ARBA00004651"/>
    </source>
</evidence>
<feature type="transmembrane region" description="Helical" evidence="8">
    <location>
        <begin position="227"/>
        <end position="255"/>
    </location>
</feature>
<dbReference type="PANTHER" id="PTHR30472">
    <property type="entry name" value="FERRIC ENTEROBACTIN TRANSPORT SYSTEM PERMEASE PROTEIN"/>
    <property type="match status" value="1"/>
</dbReference>
<evidence type="ECO:0000256" key="7">
    <source>
        <dbReference type="ARBA" id="ARBA00023136"/>
    </source>
</evidence>
<dbReference type="InterPro" id="IPR000522">
    <property type="entry name" value="ABC_transptr_permease_BtuC"/>
</dbReference>
<evidence type="ECO:0000313" key="9">
    <source>
        <dbReference type="EMBL" id="CDZ33526.1"/>
    </source>
</evidence>
<dbReference type="GO" id="GO:0022857">
    <property type="term" value="F:transmembrane transporter activity"/>
    <property type="evidence" value="ECO:0007669"/>
    <property type="project" value="InterPro"/>
</dbReference>
<dbReference type="GO" id="GO:0005886">
    <property type="term" value="C:plasma membrane"/>
    <property type="evidence" value="ECO:0007669"/>
    <property type="project" value="UniProtKB-SubCell"/>
</dbReference>
<keyword evidence="3" id="KW-0813">Transport</keyword>
<dbReference type="EMBL" id="CCRH01000004">
    <property type="protein sequence ID" value="CDZ33526.1"/>
    <property type="molecule type" value="Genomic_DNA"/>
</dbReference>
<dbReference type="GO" id="GO:0033214">
    <property type="term" value="P:siderophore-iron import into cell"/>
    <property type="evidence" value="ECO:0007669"/>
    <property type="project" value="TreeGrafter"/>
</dbReference>
<gene>
    <name evidence="9" type="primary">yclO</name>
    <name evidence="9" type="ORF">NGAL_HAMBI1145_18790</name>
</gene>
<feature type="transmembrane region" description="Helical" evidence="8">
    <location>
        <begin position="43"/>
        <end position="62"/>
    </location>
</feature>
<feature type="transmembrane region" description="Helical" evidence="8">
    <location>
        <begin position="108"/>
        <end position="127"/>
    </location>
</feature>
<evidence type="ECO:0000256" key="4">
    <source>
        <dbReference type="ARBA" id="ARBA00022475"/>
    </source>
</evidence>
<reference evidence="9 10" key="1">
    <citation type="submission" date="2014-08" db="EMBL/GenBank/DDBJ databases">
        <authorList>
            <person name="Chen Y.-H."/>
        </authorList>
    </citation>
    <scope>NUCLEOTIDE SEQUENCE [LARGE SCALE GENOMIC DNA]</scope>
</reference>
<keyword evidence="6 8" id="KW-1133">Transmembrane helix</keyword>
<feature type="transmembrane region" description="Helical" evidence="8">
    <location>
        <begin position="12"/>
        <end position="31"/>
    </location>
</feature>
<feature type="transmembrane region" description="Helical" evidence="8">
    <location>
        <begin position="267"/>
        <end position="287"/>
    </location>
</feature>
<protein>
    <submittedName>
        <fullName evidence="9">Putative ABC transporter permease protein YclO</fullName>
    </submittedName>
</protein>
<dbReference type="AlphaFoldDB" id="A0A0T7FER3"/>
<name>A0A0T7FER3_NEOGA</name>
<feature type="transmembrane region" description="Helical" evidence="8">
    <location>
        <begin position="202"/>
        <end position="221"/>
    </location>
</feature>
<keyword evidence="5 8" id="KW-0812">Transmembrane</keyword>
<accession>A0A0T7FER3</accession>
<evidence type="ECO:0000313" key="10">
    <source>
        <dbReference type="Proteomes" id="UP000046176"/>
    </source>
</evidence>